<evidence type="ECO:0000313" key="1">
    <source>
        <dbReference type="EMBL" id="CAD8101896.1"/>
    </source>
</evidence>
<protein>
    <submittedName>
        <fullName evidence="1">Uncharacterized protein</fullName>
    </submittedName>
</protein>
<comment type="caution">
    <text evidence="1">The sequence shown here is derived from an EMBL/GenBank/DDBJ whole genome shotgun (WGS) entry which is preliminary data.</text>
</comment>
<proteinExistence type="predicted"/>
<sequence length="112" mass="13031">MLDIVKSLQQVYIKMVKKLVDGLLNGQKIIQMMQKCIDKILIINKEVMDIMINKMKKQENGLNLAINLVCKVKSFLVVNIKMVKKQENGKLIGEQKIMKLKRCIRIKNDFLN</sequence>
<dbReference type="Proteomes" id="UP000692954">
    <property type="component" value="Unassembled WGS sequence"/>
</dbReference>
<reference evidence="1" key="1">
    <citation type="submission" date="2021-01" db="EMBL/GenBank/DDBJ databases">
        <authorList>
            <consortium name="Genoscope - CEA"/>
            <person name="William W."/>
        </authorList>
    </citation>
    <scope>NUCLEOTIDE SEQUENCE</scope>
</reference>
<dbReference type="AlphaFoldDB" id="A0A8S1PFK2"/>
<keyword evidence="2" id="KW-1185">Reference proteome</keyword>
<accession>A0A8S1PFK2</accession>
<gene>
    <name evidence="1" type="ORF">PSON_ATCC_30995.1.T0760245</name>
</gene>
<evidence type="ECO:0000313" key="2">
    <source>
        <dbReference type="Proteomes" id="UP000692954"/>
    </source>
</evidence>
<dbReference type="EMBL" id="CAJJDN010000076">
    <property type="protein sequence ID" value="CAD8101896.1"/>
    <property type="molecule type" value="Genomic_DNA"/>
</dbReference>
<name>A0A8S1PFK2_9CILI</name>
<organism evidence="1 2">
    <name type="scientific">Paramecium sonneborni</name>
    <dbReference type="NCBI Taxonomy" id="65129"/>
    <lineage>
        <taxon>Eukaryota</taxon>
        <taxon>Sar</taxon>
        <taxon>Alveolata</taxon>
        <taxon>Ciliophora</taxon>
        <taxon>Intramacronucleata</taxon>
        <taxon>Oligohymenophorea</taxon>
        <taxon>Peniculida</taxon>
        <taxon>Parameciidae</taxon>
        <taxon>Paramecium</taxon>
    </lineage>
</organism>